<evidence type="ECO:0000313" key="3">
    <source>
        <dbReference type="Proteomes" id="UP000054047"/>
    </source>
</evidence>
<name>A0A0C2CEP7_9BILA</name>
<dbReference type="EMBL" id="KN760781">
    <property type="protein sequence ID" value="KIH48302.1"/>
    <property type="molecule type" value="Genomic_DNA"/>
</dbReference>
<keyword evidence="3" id="KW-1185">Reference proteome</keyword>
<sequence length="172" mass="20094">MTPRPKIRSGHTGRHYSRYDYEDYYEDRSRSPRPSSLYQRTPSPRKGSKRTLRPHQHREEEHHSSRRLSASRPRKPVRDVSRSPSTDGPYQRTRNRHPRDRDERRDRRERSRTPRARRTRDARPQSVDETPSLLGRSRDFLRGRCVSLGGLGAAVASSSCAGDYEARMDIGI</sequence>
<organism evidence="2 3">
    <name type="scientific">Ancylostoma duodenale</name>
    <dbReference type="NCBI Taxonomy" id="51022"/>
    <lineage>
        <taxon>Eukaryota</taxon>
        <taxon>Metazoa</taxon>
        <taxon>Ecdysozoa</taxon>
        <taxon>Nematoda</taxon>
        <taxon>Chromadorea</taxon>
        <taxon>Rhabditida</taxon>
        <taxon>Rhabditina</taxon>
        <taxon>Rhabditomorpha</taxon>
        <taxon>Strongyloidea</taxon>
        <taxon>Ancylostomatidae</taxon>
        <taxon>Ancylostomatinae</taxon>
        <taxon>Ancylostoma</taxon>
    </lineage>
</organism>
<evidence type="ECO:0000313" key="2">
    <source>
        <dbReference type="EMBL" id="KIH48302.1"/>
    </source>
</evidence>
<feature type="compositionally biased region" description="Polar residues" evidence="1">
    <location>
        <begin position="32"/>
        <end position="42"/>
    </location>
</feature>
<dbReference type="AlphaFoldDB" id="A0A0C2CEP7"/>
<proteinExistence type="predicted"/>
<gene>
    <name evidence="2" type="ORF">ANCDUO_21630</name>
</gene>
<feature type="compositionally biased region" description="Basic and acidic residues" evidence="1">
    <location>
        <begin position="99"/>
        <end position="112"/>
    </location>
</feature>
<reference evidence="2 3" key="1">
    <citation type="submission" date="2013-12" db="EMBL/GenBank/DDBJ databases">
        <title>Draft genome of the parsitic nematode Ancylostoma duodenale.</title>
        <authorList>
            <person name="Mitreva M."/>
        </authorList>
    </citation>
    <scope>NUCLEOTIDE SEQUENCE [LARGE SCALE GENOMIC DNA]</scope>
    <source>
        <strain evidence="2 3">Zhejiang</strain>
    </source>
</reference>
<dbReference type="Proteomes" id="UP000054047">
    <property type="component" value="Unassembled WGS sequence"/>
</dbReference>
<feature type="compositionally biased region" description="Basic residues" evidence="1">
    <location>
        <begin position="1"/>
        <end position="16"/>
    </location>
</feature>
<feature type="compositionally biased region" description="Basic and acidic residues" evidence="1">
    <location>
        <begin position="17"/>
        <end position="30"/>
    </location>
</feature>
<accession>A0A0C2CEP7</accession>
<protein>
    <submittedName>
        <fullName evidence="2">Uncharacterized protein</fullName>
    </submittedName>
</protein>
<feature type="compositionally biased region" description="Basic residues" evidence="1">
    <location>
        <begin position="46"/>
        <end position="56"/>
    </location>
</feature>
<feature type="region of interest" description="Disordered" evidence="1">
    <location>
        <begin position="1"/>
        <end position="134"/>
    </location>
</feature>
<evidence type="ECO:0000256" key="1">
    <source>
        <dbReference type="SAM" id="MobiDB-lite"/>
    </source>
</evidence>